<evidence type="ECO:0000313" key="7">
    <source>
        <dbReference type="Proteomes" id="UP001239167"/>
    </source>
</evidence>
<dbReference type="InterPro" id="IPR001387">
    <property type="entry name" value="Cro/C1-type_HTH"/>
</dbReference>
<dbReference type="SMART" id="SM00354">
    <property type="entry name" value="HTH_LACI"/>
    <property type="match status" value="1"/>
</dbReference>
<evidence type="ECO:0000256" key="3">
    <source>
        <dbReference type="ARBA" id="ARBA00023163"/>
    </source>
</evidence>
<feature type="domain" description="HTH lacI-type" evidence="4">
    <location>
        <begin position="1"/>
        <end position="55"/>
    </location>
</feature>
<evidence type="ECO:0000256" key="1">
    <source>
        <dbReference type="ARBA" id="ARBA00023015"/>
    </source>
</evidence>
<dbReference type="PANTHER" id="PTHR30146">
    <property type="entry name" value="LACI-RELATED TRANSCRIPTIONAL REPRESSOR"/>
    <property type="match status" value="1"/>
</dbReference>
<comment type="caution">
    <text evidence="6">The sequence shown here is derived from an EMBL/GenBank/DDBJ whole genome shotgun (WGS) entry which is preliminary data.</text>
</comment>
<dbReference type="PANTHER" id="PTHR30146:SF109">
    <property type="entry name" value="HTH-TYPE TRANSCRIPTIONAL REGULATOR GALS"/>
    <property type="match status" value="1"/>
</dbReference>
<feature type="domain" description="HTH cro/C1-type" evidence="5">
    <location>
        <begin position="1"/>
        <end position="35"/>
    </location>
</feature>
<dbReference type="Proteomes" id="UP001239167">
    <property type="component" value="Unassembled WGS sequence"/>
</dbReference>
<dbReference type="CDD" id="cd01392">
    <property type="entry name" value="HTH_LacI"/>
    <property type="match status" value="1"/>
</dbReference>
<reference evidence="6 7" key="1">
    <citation type="submission" date="2023-07" db="EMBL/GenBank/DDBJ databases">
        <title>Genomic Encyclopedia of Type Strains, Phase IV (KMG-IV): sequencing the most valuable type-strain genomes for metagenomic binning, comparative biology and taxonomic classification.</title>
        <authorList>
            <person name="Goeker M."/>
        </authorList>
    </citation>
    <scope>NUCLEOTIDE SEQUENCE [LARGE SCALE GENOMIC DNA]</scope>
    <source>
        <strain evidence="6 7">DSM 16980</strain>
    </source>
</reference>
<dbReference type="PRINTS" id="PR00036">
    <property type="entry name" value="HTHLACI"/>
</dbReference>
<accession>A0ABT9YCC5</accession>
<dbReference type="InterPro" id="IPR046335">
    <property type="entry name" value="LacI/GalR-like_sensor"/>
</dbReference>
<proteinExistence type="predicted"/>
<evidence type="ECO:0000259" key="5">
    <source>
        <dbReference type="PROSITE" id="PS50943"/>
    </source>
</evidence>
<dbReference type="RefSeq" id="WP_196604548.1">
    <property type="nucleotide sequence ID" value="NZ_CP116940.1"/>
</dbReference>
<sequence length="328" mass="36751">MTIYDIAEKCGVSIATVSRVLNGSSRVSAKTKEKILLVMKEQNYQPNPFARGLGLNSMKMIGVLCEDVSDSFYATAISLIESYLRLIDWNVILGCTGRGSGLKYKHLQFLMEKHVDAIIIIGTPFNHTKDLDYLKNVAKKRPVIMVNSYIKHNNIYGIICDEETGMSDIVGKLAEKGCKSVLYLYDSLTYSGRQKLTGYKKGIATHKLDENPLLQNKINRSLEDVEQTVKKLIEQNVYFDAVVTSEDLLAIGAQRAILQMGKNMPIVGCNNSLLAQCATPMITSLDNQLEILCREAVELLTKLMNDKEVPSKMIFPAKLYQRESFIYA</sequence>
<organism evidence="6 7">
    <name type="scientific">Pectinatus haikarae</name>
    <dbReference type="NCBI Taxonomy" id="349096"/>
    <lineage>
        <taxon>Bacteria</taxon>
        <taxon>Bacillati</taxon>
        <taxon>Bacillota</taxon>
        <taxon>Negativicutes</taxon>
        <taxon>Selenomonadales</taxon>
        <taxon>Selenomonadaceae</taxon>
        <taxon>Pectinatus</taxon>
    </lineage>
</organism>
<name>A0ABT9YCC5_9FIRM</name>
<dbReference type="Gene3D" id="1.10.260.40">
    <property type="entry name" value="lambda repressor-like DNA-binding domains"/>
    <property type="match status" value="1"/>
</dbReference>
<evidence type="ECO:0000256" key="2">
    <source>
        <dbReference type="ARBA" id="ARBA00023125"/>
    </source>
</evidence>
<dbReference type="Pfam" id="PF00356">
    <property type="entry name" value="LacI"/>
    <property type="match status" value="1"/>
</dbReference>
<dbReference type="InterPro" id="IPR028082">
    <property type="entry name" value="Peripla_BP_I"/>
</dbReference>
<keyword evidence="7" id="KW-1185">Reference proteome</keyword>
<dbReference type="PROSITE" id="PS50943">
    <property type="entry name" value="HTH_CROC1"/>
    <property type="match status" value="1"/>
</dbReference>
<gene>
    <name evidence="6" type="ORF">J2S01_002466</name>
</gene>
<dbReference type="PROSITE" id="PS50932">
    <property type="entry name" value="HTH_LACI_2"/>
    <property type="match status" value="1"/>
</dbReference>
<dbReference type="InterPro" id="IPR000843">
    <property type="entry name" value="HTH_LacI"/>
</dbReference>
<dbReference type="SUPFAM" id="SSF53822">
    <property type="entry name" value="Periplasmic binding protein-like I"/>
    <property type="match status" value="1"/>
</dbReference>
<dbReference type="InterPro" id="IPR010982">
    <property type="entry name" value="Lambda_DNA-bd_dom_sf"/>
</dbReference>
<dbReference type="SUPFAM" id="SSF47413">
    <property type="entry name" value="lambda repressor-like DNA-binding domains"/>
    <property type="match status" value="1"/>
</dbReference>
<dbReference type="Gene3D" id="3.40.50.2300">
    <property type="match status" value="2"/>
</dbReference>
<keyword evidence="2" id="KW-0238">DNA-binding</keyword>
<dbReference type="CDD" id="cd06267">
    <property type="entry name" value="PBP1_LacI_sugar_binding-like"/>
    <property type="match status" value="1"/>
</dbReference>
<dbReference type="Pfam" id="PF13377">
    <property type="entry name" value="Peripla_BP_3"/>
    <property type="match status" value="1"/>
</dbReference>
<evidence type="ECO:0000313" key="6">
    <source>
        <dbReference type="EMBL" id="MDQ0204734.1"/>
    </source>
</evidence>
<protein>
    <submittedName>
        <fullName evidence="6">LacI family transcriptional regulator/LacI family asc operon transcriptional repressor</fullName>
    </submittedName>
</protein>
<keyword evidence="3" id="KW-0804">Transcription</keyword>
<keyword evidence="1" id="KW-0805">Transcription regulation</keyword>
<dbReference type="EMBL" id="JAUSUE010000020">
    <property type="protein sequence ID" value="MDQ0204734.1"/>
    <property type="molecule type" value="Genomic_DNA"/>
</dbReference>
<evidence type="ECO:0000259" key="4">
    <source>
        <dbReference type="PROSITE" id="PS50932"/>
    </source>
</evidence>